<evidence type="ECO:0000313" key="9">
    <source>
        <dbReference type="EMBL" id="BFO71333.1"/>
    </source>
</evidence>
<dbReference type="FunFam" id="3.40.50.300:FF:000230">
    <property type="entry name" value="Lipoprotein-releasing system ATP-binding protein LolD"/>
    <property type="match status" value="1"/>
</dbReference>
<dbReference type="InterPro" id="IPR027417">
    <property type="entry name" value="P-loop_NTPase"/>
</dbReference>
<feature type="region of interest" description="Disordered" evidence="7">
    <location>
        <begin position="229"/>
        <end position="249"/>
    </location>
</feature>
<keyword evidence="5" id="KW-1278">Translocase</keyword>
<organism evidence="9">
    <name type="scientific">Prevotella sp. GTC17253</name>
    <dbReference type="NCBI Taxonomy" id="3236793"/>
    <lineage>
        <taxon>Bacteria</taxon>
        <taxon>Pseudomonadati</taxon>
        <taxon>Bacteroidota</taxon>
        <taxon>Bacteroidia</taxon>
        <taxon>Bacteroidales</taxon>
        <taxon>Prevotellaceae</taxon>
        <taxon>Prevotella</taxon>
    </lineage>
</organism>
<keyword evidence="3" id="KW-0547">Nucleotide-binding</keyword>
<dbReference type="InterPro" id="IPR003593">
    <property type="entry name" value="AAA+_ATPase"/>
</dbReference>
<dbReference type="GO" id="GO:0016887">
    <property type="term" value="F:ATP hydrolysis activity"/>
    <property type="evidence" value="ECO:0007669"/>
    <property type="project" value="InterPro"/>
</dbReference>
<dbReference type="InterPro" id="IPR017871">
    <property type="entry name" value="ABC_transporter-like_CS"/>
</dbReference>
<dbReference type="PROSITE" id="PS00211">
    <property type="entry name" value="ABC_TRANSPORTER_1"/>
    <property type="match status" value="1"/>
</dbReference>
<dbReference type="Gene3D" id="3.40.50.300">
    <property type="entry name" value="P-loop containing nucleotide triphosphate hydrolases"/>
    <property type="match status" value="1"/>
</dbReference>
<keyword evidence="6" id="KW-0472">Membrane</keyword>
<evidence type="ECO:0000256" key="3">
    <source>
        <dbReference type="ARBA" id="ARBA00022741"/>
    </source>
</evidence>
<dbReference type="SMART" id="SM00382">
    <property type="entry name" value="AAA"/>
    <property type="match status" value="1"/>
</dbReference>
<evidence type="ECO:0000256" key="6">
    <source>
        <dbReference type="ARBA" id="ARBA00023136"/>
    </source>
</evidence>
<dbReference type="Pfam" id="PF00005">
    <property type="entry name" value="ABC_tran"/>
    <property type="match status" value="1"/>
</dbReference>
<sequence length="249" mass="27604">MDEKGYQTKLSIINMIDIKGITKSFGSLRVLKGIDLHIEKGEIVSIVGPSGAGKTTLLQIMGTLDKPDSGSIEFDGVNISGLSTNKLSDFRNRHIGFVFQFHQLLPEFSALENIMIPAFIAGMGRNEAKQRAMELLEFMNLSERAQHKPNELSGGEKQRVAVARALVNNPVVIMADEPSGSLDSKNKEELHQLFFQLRDRFGQTFVIVTHDEGLAAITDRTIHLKDGMIERETNATPTPQEQPTTTENE</sequence>
<name>A0AB33ITK4_9BACT</name>
<keyword evidence="1" id="KW-0813">Transport</keyword>
<keyword evidence="4 9" id="KW-0067">ATP-binding</keyword>
<dbReference type="GO" id="GO:0005524">
    <property type="term" value="F:ATP binding"/>
    <property type="evidence" value="ECO:0007669"/>
    <property type="project" value="UniProtKB-KW"/>
</dbReference>
<evidence type="ECO:0000259" key="8">
    <source>
        <dbReference type="PROSITE" id="PS50893"/>
    </source>
</evidence>
<reference evidence="9" key="1">
    <citation type="submission" date="2024-07" db="EMBL/GenBank/DDBJ databases">
        <title>Complete genome sequence of Prevotella sp. YM-2024 GTC17253.</title>
        <authorList>
            <person name="Hayashi M."/>
            <person name="Muto Y."/>
            <person name="Tanaka K."/>
            <person name="Niwa H."/>
        </authorList>
    </citation>
    <scope>NUCLEOTIDE SEQUENCE</scope>
    <source>
        <strain evidence="9">GTC17253</strain>
    </source>
</reference>
<dbReference type="InterPro" id="IPR017911">
    <property type="entry name" value="MacB-like_ATP-bd"/>
</dbReference>
<gene>
    <name evidence="9" type="ORF">GTC17253_12990</name>
</gene>
<dbReference type="InterPro" id="IPR003439">
    <property type="entry name" value="ABC_transporter-like_ATP-bd"/>
</dbReference>
<dbReference type="PANTHER" id="PTHR24220:SF86">
    <property type="entry name" value="ABC TRANSPORTER ABCH.1"/>
    <property type="match status" value="1"/>
</dbReference>
<evidence type="ECO:0000256" key="5">
    <source>
        <dbReference type="ARBA" id="ARBA00022967"/>
    </source>
</evidence>
<feature type="compositionally biased region" description="Low complexity" evidence="7">
    <location>
        <begin position="234"/>
        <end position="249"/>
    </location>
</feature>
<protein>
    <submittedName>
        <fullName evidence="9">ABC transporter ATP-binding protein</fullName>
    </submittedName>
</protein>
<dbReference type="GO" id="GO:0044874">
    <property type="term" value="P:lipoprotein localization to outer membrane"/>
    <property type="evidence" value="ECO:0007669"/>
    <property type="project" value="UniProtKB-ARBA"/>
</dbReference>
<dbReference type="GO" id="GO:0089705">
    <property type="term" value="P:protein localization to outer membrane"/>
    <property type="evidence" value="ECO:0007669"/>
    <property type="project" value="UniProtKB-ARBA"/>
</dbReference>
<evidence type="ECO:0000256" key="2">
    <source>
        <dbReference type="ARBA" id="ARBA00022475"/>
    </source>
</evidence>
<dbReference type="PROSITE" id="PS50893">
    <property type="entry name" value="ABC_TRANSPORTER_2"/>
    <property type="match status" value="1"/>
</dbReference>
<dbReference type="EMBL" id="AP035785">
    <property type="protein sequence ID" value="BFO71333.1"/>
    <property type="molecule type" value="Genomic_DNA"/>
</dbReference>
<accession>A0AB33ITK4</accession>
<dbReference type="SUPFAM" id="SSF52540">
    <property type="entry name" value="P-loop containing nucleoside triphosphate hydrolases"/>
    <property type="match status" value="1"/>
</dbReference>
<dbReference type="PANTHER" id="PTHR24220">
    <property type="entry name" value="IMPORT ATP-BINDING PROTEIN"/>
    <property type="match status" value="1"/>
</dbReference>
<proteinExistence type="predicted"/>
<feature type="domain" description="ABC transporter" evidence="8">
    <location>
        <begin position="16"/>
        <end position="248"/>
    </location>
</feature>
<dbReference type="InterPro" id="IPR015854">
    <property type="entry name" value="ABC_transpr_LolD-like"/>
</dbReference>
<evidence type="ECO:0000256" key="7">
    <source>
        <dbReference type="SAM" id="MobiDB-lite"/>
    </source>
</evidence>
<dbReference type="CDD" id="cd03255">
    <property type="entry name" value="ABC_MJ0796_LolCDE_FtsE"/>
    <property type="match status" value="1"/>
</dbReference>
<keyword evidence="2" id="KW-1003">Cell membrane</keyword>
<dbReference type="GO" id="GO:0022857">
    <property type="term" value="F:transmembrane transporter activity"/>
    <property type="evidence" value="ECO:0007669"/>
    <property type="project" value="TreeGrafter"/>
</dbReference>
<evidence type="ECO:0000256" key="4">
    <source>
        <dbReference type="ARBA" id="ARBA00022840"/>
    </source>
</evidence>
<evidence type="ECO:0000256" key="1">
    <source>
        <dbReference type="ARBA" id="ARBA00022448"/>
    </source>
</evidence>
<dbReference type="GO" id="GO:0005886">
    <property type="term" value="C:plasma membrane"/>
    <property type="evidence" value="ECO:0007669"/>
    <property type="project" value="TreeGrafter"/>
</dbReference>
<dbReference type="AlphaFoldDB" id="A0AB33ITK4"/>